<evidence type="ECO:0000313" key="5">
    <source>
        <dbReference type="EMBL" id="KRZ74988.1"/>
    </source>
</evidence>
<evidence type="ECO:0000256" key="2">
    <source>
        <dbReference type="SAM" id="Phobius"/>
    </source>
</evidence>
<dbReference type="GO" id="GO:0071051">
    <property type="term" value="P:poly(A)-dependent snoRNA 3'-end processing"/>
    <property type="evidence" value="ECO:0007669"/>
    <property type="project" value="TreeGrafter"/>
</dbReference>
<organism evidence="5 6">
    <name type="scientific">Trichinella papuae</name>
    <dbReference type="NCBI Taxonomy" id="268474"/>
    <lineage>
        <taxon>Eukaryota</taxon>
        <taxon>Metazoa</taxon>
        <taxon>Ecdysozoa</taxon>
        <taxon>Nematoda</taxon>
        <taxon>Enoplea</taxon>
        <taxon>Dorylaimia</taxon>
        <taxon>Trichinellida</taxon>
        <taxon>Trichinellidae</taxon>
        <taxon>Trichinella</taxon>
    </lineage>
</organism>
<dbReference type="Pfam" id="PF03725">
    <property type="entry name" value="RNase_PH_C"/>
    <property type="match status" value="1"/>
</dbReference>
<dbReference type="GO" id="GO:0003723">
    <property type="term" value="F:RNA binding"/>
    <property type="evidence" value="ECO:0007669"/>
    <property type="project" value="TreeGrafter"/>
</dbReference>
<dbReference type="InterPro" id="IPR020568">
    <property type="entry name" value="Ribosomal_Su5_D2-typ_SF"/>
</dbReference>
<keyword evidence="2" id="KW-0812">Transmembrane</keyword>
<dbReference type="Proteomes" id="UP000054843">
    <property type="component" value="Unassembled WGS sequence"/>
</dbReference>
<dbReference type="Pfam" id="PF01138">
    <property type="entry name" value="RNase_PH"/>
    <property type="match status" value="1"/>
</dbReference>
<dbReference type="InterPro" id="IPR036345">
    <property type="entry name" value="ExoRNase_PH_dom2_sf"/>
</dbReference>
<dbReference type="InterPro" id="IPR015847">
    <property type="entry name" value="ExoRNase_PH_dom2"/>
</dbReference>
<evidence type="ECO:0000259" key="3">
    <source>
        <dbReference type="Pfam" id="PF01138"/>
    </source>
</evidence>
<reference evidence="5 6" key="1">
    <citation type="submission" date="2015-01" db="EMBL/GenBank/DDBJ databases">
        <title>Evolution of Trichinella species and genotypes.</title>
        <authorList>
            <person name="Korhonen P.K."/>
            <person name="Edoardo P."/>
            <person name="Giuseppe L.R."/>
            <person name="Gasser R.B."/>
        </authorList>
    </citation>
    <scope>NUCLEOTIDE SEQUENCE [LARGE SCALE GENOMIC DNA]</scope>
    <source>
        <strain evidence="5">ISS1980</strain>
    </source>
</reference>
<feature type="transmembrane region" description="Helical" evidence="2">
    <location>
        <begin position="457"/>
        <end position="478"/>
    </location>
</feature>
<comment type="caution">
    <text evidence="5">The sequence shown here is derived from an EMBL/GenBank/DDBJ whole genome shotgun (WGS) entry which is preliminary data.</text>
</comment>
<gene>
    <name evidence="5" type="primary">Exosc4</name>
    <name evidence="5" type="ORF">T10_1739</name>
</gene>
<proteinExistence type="inferred from homology"/>
<feature type="transmembrane region" description="Helical" evidence="2">
    <location>
        <begin position="393"/>
        <end position="420"/>
    </location>
</feature>
<evidence type="ECO:0000259" key="4">
    <source>
        <dbReference type="Pfam" id="PF03725"/>
    </source>
</evidence>
<dbReference type="AlphaFoldDB" id="A0A0V1MTQ5"/>
<dbReference type="GO" id="GO:0000176">
    <property type="term" value="C:nuclear exosome (RNase complex)"/>
    <property type="evidence" value="ECO:0007669"/>
    <property type="project" value="TreeGrafter"/>
</dbReference>
<comment type="similarity">
    <text evidence="1">Belongs to the RNase PH family.</text>
</comment>
<dbReference type="InterPro" id="IPR001247">
    <property type="entry name" value="ExoRNase_PH_dom1"/>
</dbReference>
<dbReference type="SUPFAM" id="SSF55666">
    <property type="entry name" value="Ribonuclease PH domain 2-like"/>
    <property type="match status" value="1"/>
</dbReference>
<dbReference type="GO" id="GO:0034475">
    <property type="term" value="P:U4 snRNA 3'-end processing"/>
    <property type="evidence" value="ECO:0007669"/>
    <property type="project" value="TreeGrafter"/>
</dbReference>
<keyword evidence="2" id="KW-1133">Transmembrane helix</keyword>
<dbReference type="GO" id="GO:0071028">
    <property type="term" value="P:nuclear mRNA surveillance"/>
    <property type="evidence" value="ECO:0007669"/>
    <property type="project" value="TreeGrafter"/>
</dbReference>
<dbReference type="GO" id="GO:0016075">
    <property type="term" value="P:rRNA catabolic process"/>
    <property type="evidence" value="ECO:0007669"/>
    <property type="project" value="TreeGrafter"/>
</dbReference>
<feature type="domain" description="Exoribonuclease phosphorolytic" evidence="3">
    <location>
        <begin position="18"/>
        <end position="139"/>
    </location>
</feature>
<dbReference type="OrthoDB" id="27298at2759"/>
<dbReference type="SUPFAM" id="SSF54211">
    <property type="entry name" value="Ribosomal protein S5 domain 2-like"/>
    <property type="match status" value="1"/>
</dbReference>
<keyword evidence="2" id="KW-0472">Membrane</keyword>
<dbReference type="STRING" id="268474.A0A0V1MTQ5"/>
<dbReference type="InterPro" id="IPR027408">
    <property type="entry name" value="PNPase/RNase_PH_dom_sf"/>
</dbReference>
<dbReference type="GO" id="GO:0000177">
    <property type="term" value="C:cytoplasmic exosome (RNase complex)"/>
    <property type="evidence" value="ECO:0007669"/>
    <property type="project" value="TreeGrafter"/>
</dbReference>
<dbReference type="Gene3D" id="3.30.230.70">
    <property type="entry name" value="GHMP Kinase, N-terminal domain"/>
    <property type="match status" value="1"/>
</dbReference>
<evidence type="ECO:0000256" key="1">
    <source>
        <dbReference type="ARBA" id="ARBA00006678"/>
    </source>
</evidence>
<dbReference type="PANTHER" id="PTHR11953:SF0">
    <property type="entry name" value="EXOSOME COMPLEX COMPONENT RRP41"/>
    <property type="match status" value="1"/>
</dbReference>
<protein>
    <submittedName>
        <fullName evidence="5">Exosome complex component RRP41</fullName>
    </submittedName>
</protein>
<name>A0A0V1MTQ5_9BILA</name>
<dbReference type="EMBL" id="JYDO01000043">
    <property type="protein sequence ID" value="KRZ74988.1"/>
    <property type="molecule type" value="Genomic_DNA"/>
</dbReference>
<dbReference type="PANTHER" id="PTHR11953">
    <property type="entry name" value="EXOSOME COMPLEX COMPONENT"/>
    <property type="match status" value="1"/>
</dbReference>
<keyword evidence="6" id="KW-1185">Reference proteome</keyword>
<evidence type="ECO:0000313" key="6">
    <source>
        <dbReference type="Proteomes" id="UP000054843"/>
    </source>
</evidence>
<dbReference type="GO" id="GO:0005730">
    <property type="term" value="C:nucleolus"/>
    <property type="evidence" value="ECO:0007669"/>
    <property type="project" value="TreeGrafter"/>
</dbReference>
<feature type="domain" description="Exoribonuclease phosphorolytic" evidence="4">
    <location>
        <begin position="142"/>
        <end position="208"/>
    </location>
</feature>
<accession>A0A0V1MTQ5</accession>
<sequence>MDVLDEQGFRLDGRRANELRQMRCHVGTVVEGDGSAYLEQGLTQVLAVVYGPTEGGRTRTRADRAVIECRLIDPNATPADRRSQEYAQLLKKVFETVVIGTHYPNSKILIVCEVIANEGGLLATCINACSMALMHAGVPMLDFVAACSLTCYNDQPLLDVNHQEEVIAQLPRMTLALLIHHRTVALSELSCRAHADLVEAMLEQGKQGCMQVWNVLDKQLRAQLSSIIRAHHVSDHIIRKRFLRKLWYITYHQADRDELSCFQLEPPPLGWDCDSRIDAPSPEVDCLGVVVLEAKNWRPMLALSVDRSVDDDEVEWRSTGAGLLRLKNPYTSSHAYKGGVERHATTDVLSADSHSLGQQSARSSGTGYCLLAVRLDRLNLAQRSLVVADTGGVFVVVVSAGAVVIHADLTVVVVVVVVVAAFVEVNFAIAAASVGVNVAVAAGVVVVAAFVGVNFAAVAAAAAVAGPVAFAEQLTLVVRRTISMSMDRPTRTSSVKWGFGVLRMFHRLVVV</sequence>
<dbReference type="InterPro" id="IPR050080">
    <property type="entry name" value="RNase_PH"/>
</dbReference>